<evidence type="ECO:0000313" key="8">
    <source>
        <dbReference type="EMBL" id="HGN36340.1"/>
    </source>
</evidence>
<evidence type="ECO:0000256" key="3">
    <source>
        <dbReference type="ARBA" id="ARBA00022475"/>
    </source>
</evidence>
<dbReference type="PANTHER" id="PTHR43549:SF2">
    <property type="entry name" value="MULTIDRUG RESISTANCE PROTEIN NORM-RELATED"/>
    <property type="match status" value="1"/>
</dbReference>
<dbReference type="EMBL" id="DTBZ01000100">
    <property type="protein sequence ID" value="HGQ18384.1"/>
    <property type="molecule type" value="Genomic_DNA"/>
</dbReference>
<keyword evidence="3" id="KW-1003">Cell membrane</keyword>
<feature type="transmembrane region" description="Helical" evidence="7">
    <location>
        <begin position="200"/>
        <end position="223"/>
    </location>
</feature>
<dbReference type="InterPro" id="IPR048279">
    <property type="entry name" value="MdtK-like"/>
</dbReference>
<comment type="caution">
    <text evidence="8">The sequence shown here is derived from an EMBL/GenBank/DDBJ whole genome shotgun (WGS) entry which is preliminary data.</text>
</comment>
<dbReference type="GO" id="GO:0015297">
    <property type="term" value="F:antiporter activity"/>
    <property type="evidence" value="ECO:0007669"/>
    <property type="project" value="InterPro"/>
</dbReference>
<organism evidence="8">
    <name type="scientific">Ignisphaera aggregans</name>
    <dbReference type="NCBI Taxonomy" id="334771"/>
    <lineage>
        <taxon>Archaea</taxon>
        <taxon>Thermoproteota</taxon>
        <taxon>Thermoprotei</taxon>
        <taxon>Desulfurococcales</taxon>
        <taxon>Desulfurococcaceae</taxon>
        <taxon>Ignisphaera</taxon>
    </lineage>
</organism>
<feature type="transmembrane region" description="Helical" evidence="7">
    <location>
        <begin position="173"/>
        <end position="194"/>
    </location>
</feature>
<keyword evidence="4 7" id="KW-0812">Transmembrane</keyword>
<proteinExistence type="predicted"/>
<feature type="transmembrane region" description="Helical" evidence="7">
    <location>
        <begin position="243"/>
        <end position="265"/>
    </location>
</feature>
<evidence type="ECO:0000256" key="1">
    <source>
        <dbReference type="ARBA" id="ARBA00004651"/>
    </source>
</evidence>
<evidence type="ECO:0000256" key="5">
    <source>
        <dbReference type="ARBA" id="ARBA00022989"/>
    </source>
</evidence>
<dbReference type="GO" id="GO:0005886">
    <property type="term" value="C:plasma membrane"/>
    <property type="evidence" value="ECO:0007669"/>
    <property type="project" value="UniProtKB-SubCell"/>
</dbReference>
<feature type="transmembrane region" description="Helical" evidence="7">
    <location>
        <begin position="140"/>
        <end position="161"/>
    </location>
</feature>
<reference evidence="8" key="1">
    <citation type="journal article" date="2020" name="mSystems">
        <title>Genome- and Community-Level Interaction Insights into Carbon Utilization and Element Cycling Functions of Hydrothermarchaeota in Hydrothermal Sediment.</title>
        <authorList>
            <person name="Zhou Z."/>
            <person name="Liu Y."/>
            <person name="Xu W."/>
            <person name="Pan J."/>
            <person name="Luo Z.H."/>
            <person name="Li M."/>
        </authorList>
    </citation>
    <scope>NUCLEOTIDE SEQUENCE [LARGE SCALE GENOMIC DNA]</scope>
    <source>
        <strain evidence="8">SpSt-618</strain>
        <strain evidence="9">SpSt-657</strain>
    </source>
</reference>
<accession>A0A7J3I6I5</accession>
<sequence>MVSSNIERYRDSIVSGPILSTMLRLGLPLMFTDIIMLMYNIADTYWLSRYSQYALAVPRQNWPIFLVFISILIGVTNANLAILSQYVGAKMFNKVSEISSKLFTLCIVISTVLFLLYESLKFHIFSYIIRTPAEILRDVLDYAEVIAFDITAFGIGMSLSTMMQSFGDTRTPAITMGIGALINAVLDPIFIVGLGPIPAMGARGAAIATIITRLFASTIIFNIMRVRYPEVKIRLTRKLDREWLLLSLKIGIPVTIMTISDGFAFTFQQALVNMFGVVIATAFAIGFMVLDMANAILRGFTMSISIMVGQNLGAGNSSRARKIALTAAHTIMLFVFTGSILVYLARGYLIAVFTSDSTIALEAEKLVTTIAWILPMMMLSFLGMSVGRGSGRTVVPTVVNVVRFWIIRIGLGWSLAVAVGLGVVGLWIAIALSEIVGGTISYTWIRRGRWTKPVIKQQPQLIKTRETIEIRKKIAID</sequence>
<feature type="transmembrane region" description="Helical" evidence="7">
    <location>
        <begin position="323"/>
        <end position="346"/>
    </location>
</feature>
<evidence type="ECO:0000256" key="6">
    <source>
        <dbReference type="ARBA" id="ARBA00023136"/>
    </source>
</evidence>
<comment type="subcellular location">
    <subcellularLocation>
        <location evidence="1">Cell membrane</location>
        <topology evidence="1">Multi-pass membrane protein</topology>
    </subcellularLocation>
</comment>
<gene>
    <name evidence="8" type="ORF">ENT87_02145</name>
    <name evidence="9" type="ORF">ENU30_05370</name>
</gene>
<dbReference type="PANTHER" id="PTHR43549">
    <property type="entry name" value="MULTIDRUG RESISTANCE PROTEIN YPNP-RELATED"/>
    <property type="match status" value="1"/>
</dbReference>
<feature type="transmembrane region" description="Helical" evidence="7">
    <location>
        <begin position="271"/>
        <end position="297"/>
    </location>
</feature>
<evidence type="ECO:0000256" key="4">
    <source>
        <dbReference type="ARBA" id="ARBA00022692"/>
    </source>
</evidence>
<evidence type="ECO:0000256" key="7">
    <source>
        <dbReference type="SAM" id="Phobius"/>
    </source>
</evidence>
<keyword evidence="2" id="KW-0813">Transport</keyword>
<dbReference type="PIRSF" id="PIRSF006603">
    <property type="entry name" value="DinF"/>
    <property type="match status" value="1"/>
</dbReference>
<feature type="transmembrane region" description="Helical" evidence="7">
    <location>
        <begin position="366"/>
        <end position="386"/>
    </location>
</feature>
<dbReference type="AlphaFoldDB" id="A0A7J3I6I5"/>
<protein>
    <submittedName>
        <fullName evidence="8">MATE family efflux transporter</fullName>
    </submittedName>
</protein>
<feature type="transmembrane region" description="Helical" evidence="7">
    <location>
        <begin position="102"/>
        <end position="120"/>
    </location>
</feature>
<dbReference type="NCBIfam" id="TIGR00797">
    <property type="entry name" value="matE"/>
    <property type="match status" value="1"/>
</dbReference>
<dbReference type="Pfam" id="PF01554">
    <property type="entry name" value="MatE"/>
    <property type="match status" value="2"/>
</dbReference>
<dbReference type="GO" id="GO:0042910">
    <property type="term" value="F:xenobiotic transmembrane transporter activity"/>
    <property type="evidence" value="ECO:0007669"/>
    <property type="project" value="InterPro"/>
</dbReference>
<keyword evidence="6 7" id="KW-0472">Membrane</keyword>
<keyword evidence="5 7" id="KW-1133">Transmembrane helix</keyword>
<evidence type="ECO:0000256" key="2">
    <source>
        <dbReference type="ARBA" id="ARBA00022448"/>
    </source>
</evidence>
<feature type="transmembrane region" description="Helical" evidence="7">
    <location>
        <begin position="62"/>
        <end position="82"/>
    </location>
</feature>
<feature type="transmembrane region" description="Helical" evidence="7">
    <location>
        <begin position="21"/>
        <end position="42"/>
    </location>
</feature>
<dbReference type="InterPro" id="IPR002528">
    <property type="entry name" value="MATE_fam"/>
</dbReference>
<evidence type="ECO:0000313" key="9">
    <source>
        <dbReference type="EMBL" id="HGQ18384.1"/>
    </source>
</evidence>
<dbReference type="EMBL" id="DTAI01000066">
    <property type="protein sequence ID" value="HGN36340.1"/>
    <property type="molecule type" value="Genomic_DNA"/>
</dbReference>
<dbReference type="InterPro" id="IPR052031">
    <property type="entry name" value="Membrane_Transporter-Flippase"/>
</dbReference>
<name>A0A7J3I6I5_9CREN</name>